<comment type="caution">
    <text evidence="1">The sequence shown here is derived from an EMBL/GenBank/DDBJ whole genome shotgun (WGS) entry which is preliminary data.</text>
</comment>
<dbReference type="Proteomes" id="UP000659438">
    <property type="component" value="Unassembled WGS sequence"/>
</dbReference>
<evidence type="ECO:0008006" key="4">
    <source>
        <dbReference type="Google" id="ProtNLM"/>
    </source>
</evidence>
<dbReference type="InterPro" id="IPR011009">
    <property type="entry name" value="Kinase-like_dom_sf"/>
</dbReference>
<dbReference type="RefSeq" id="WP_186637354.1">
    <property type="nucleotide sequence ID" value="NZ_JABWQX020000001.1"/>
</dbReference>
<dbReference type="EMBL" id="JABWQX010000002">
    <property type="protein sequence ID" value="MBC3394929.1"/>
    <property type="molecule type" value="Genomic_DNA"/>
</dbReference>
<protein>
    <recommendedName>
        <fullName evidence="4">Lipopolysaccharide kinase (Kdo/WaaP) family protein</fullName>
    </recommendedName>
</protein>
<reference evidence="1" key="2">
    <citation type="submission" date="2020-07" db="EMBL/GenBank/DDBJ databases">
        <authorList>
            <person name="Lood C."/>
            <person name="Girard L."/>
        </authorList>
    </citation>
    <scope>NUCLEOTIDE SEQUENCE</scope>
    <source>
        <strain evidence="1">SWRI102</strain>
    </source>
</reference>
<organism evidence="1">
    <name type="scientific">Pseudomonas marvdashtae</name>
    <dbReference type="NCBI Taxonomy" id="2745500"/>
    <lineage>
        <taxon>Bacteria</taxon>
        <taxon>Pseudomonadati</taxon>
        <taxon>Pseudomonadota</taxon>
        <taxon>Gammaproteobacteria</taxon>
        <taxon>Pseudomonadales</taxon>
        <taxon>Pseudomonadaceae</taxon>
        <taxon>Pseudomonas</taxon>
    </lineage>
</organism>
<reference evidence="1 3" key="1">
    <citation type="journal article" date="2020" name="Microorganisms">
        <title>Reliable Identification of Environmental Pseudomonas Isolates Using the rpoD Gene.</title>
        <authorList>
            <consortium name="The Broad Institute Genome Sequencing Platform"/>
            <person name="Girard L."/>
            <person name="Lood C."/>
            <person name="Rokni-Zadeh H."/>
            <person name="van Noort V."/>
            <person name="Lavigne R."/>
            <person name="De Mot R."/>
        </authorList>
    </citation>
    <scope>NUCLEOTIDE SEQUENCE</scope>
    <source>
        <strain evidence="1 3">SWRI102</strain>
    </source>
</reference>
<sequence>MPDTSPLHRDYPYTFRFLNTDLHLRDEPCHHTEHALRQLIVNRRKRTVTRATAIIPGSKQSLFAKVQRLDSFQSKVRVTFCTPRRNGRFDWPLEELQNTLQAQHRGVQMPALQGFGYTRGGLGLAQDYFLITQLLEGYTDGAKWLAEHPGQIETFIRKAFDLLDSLTRRNISHMDFWAGNLMQPADVQCPLMAIDFENCFSRPTLYPSETLGFQLGFFYHREIYRFITEARYDMLVEDYLKQKPPVSMADFDKVYQVSKHTHLGRKERREVFLQGRVMFG</sequence>
<name>A0A923FN55_9PSED</name>
<gene>
    <name evidence="2" type="ORF">HU742_019045</name>
    <name evidence="1" type="ORF">HU742_06920</name>
</gene>
<accession>A0A923FN55</accession>
<evidence type="ECO:0000313" key="3">
    <source>
        <dbReference type="Proteomes" id="UP000659438"/>
    </source>
</evidence>
<evidence type="ECO:0000313" key="2">
    <source>
        <dbReference type="EMBL" id="MBV4553249.1"/>
    </source>
</evidence>
<dbReference type="SUPFAM" id="SSF56112">
    <property type="entry name" value="Protein kinase-like (PK-like)"/>
    <property type="match status" value="1"/>
</dbReference>
<dbReference type="EMBL" id="JABWQX020000001">
    <property type="protein sequence ID" value="MBV4553249.1"/>
    <property type="molecule type" value="Genomic_DNA"/>
</dbReference>
<proteinExistence type="predicted"/>
<reference evidence="2" key="3">
    <citation type="submission" date="2021-06" db="EMBL/GenBank/DDBJ databases">
        <title>Updating the genus Pseudomonas: Description of 43 new species and partition of the Pseudomonas putida group.</title>
        <authorList>
            <person name="Girard L."/>
            <person name="Lood C."/>
            <person name="Vandamme P."/>
            <person name="Rokni-Zadeh H."/>
            <person name="Van Noort V."/>
            <person name="Hofte M."/>
            <person name="Lavigne R."/>
            <person name="De Mot R."/>
        </authorList>
    </citation>
    <scope>NUCLEOTIDE SEQUENCE</scope>
    <source>
        <strain evidence="2">SWRI102</strain>
    </source>
</reference>
<dbReference type="AlphaFoldDB" id="A0A923FN55"/>
<keyword evidence="3" id="KW-1185">Reference proteome</keyword>
<evidence type="ECO:0000313" key="1">
    <source>
        <dbReference type="EMBL" id="MBC3394929.1"/>
    </source>
</evidence>